<dbReference type="Gene3D" id="1.50.10.10">
    <property type="match status" value="1"/>
</dbReference>
<evidence type="ECO:0000259" key="1">
    <source>
        <dbReference type="Pfam" id="PF22422"/>
    </source>
</evidence>
<evidence type="ECO:0000313" key="3">
    <source>
        <dbReference type="Proteomes" id="UP001378188"/>
    </source>
</evidence>
<dbReference type="EMBL" id="JAZHOF010000002">
    <property type="protein sequence ID" value="MEJ8570636.1"/>
    <property type="molecule type" value="Genomic_DNA"/>
</dbReference>
<evidence type="ECO:0000313" key="2">
    <source>
        <dbReference type="EMBL" id="MEJ8570636.1"/>
    </source>
</evidence>
<reference evidence="2 3" key="1">
    <citation type="submission" date="2024-02" db="EMBL/GenBank/DDBJ databases">
        <title>Genome analysis and characterization of Microbaculum marinisediminis sp. nov., isolated from marine sediment.</title>
        <authorList>
            <person name="Du Z.-J."/>
            <person name="Ye Y.-Q."/>
            <person name="Zhang Z.-R."/>
            <person name="Yuan S.-M."/>
            <person name="Zhang X.-Y."/>
        </authorList>
    </citation>
    <scope>NUCLEOTIDE SEQUENCE [LARGE SCALE GENOMIC DNA]</scope>
    <source>
        <strain evidence="2 3">SDUM1044001</strain>
    </source>
</reference>
<sequence length="725" mass="78770">MTAAGWGTWSADRPVELVHLGSGLTLTPVLYSARANAVSRIGMGPGLVLGERPIGGGGAAFTTRHEDTDIDWRYRFEDADRLEIDWSTRSNGEWGLRFWVALCVSGGGFDLVYDDRTGALAASDGTRSFDIVPAKKPLLVTVHDDLDALEAEFREHGYFYLASRGREGRFVALRFNLEEGPAMRIVVAPSSGEPPVRPALPDGPIAIVPQRPGDDAGRPLAAVHDVMAWNHVFDRINGRPYTVLTRFWNTAKFGGFGVWMNDIVYNAWLWSLFDGTAARDNLEAVFAWQTEDGNFPCLITGNDRWLDRSQPPIVSFAVWSIAARLGDRGLLERAWPALKRNHDWWWRRRSAGDLGLVVYGTSLDAGDGLYKGTKLAAKDESSMDNMAVHDPAPFDEETGLLMSYDVALNSMLALDAECLALIADGLGLDSDAADLRASGTAHREAIQTHLWDDTRGVFANRLVDSGFVEPLAPTSFYPMAAGAATPEQVDSLVDNYLLAPDRFGGVPGLPSATRDDPAYRDNVYWRGRIWAPLNFWTWIGLLRAGREAEADALCAMGWRLFDAGWRERQCGENYNAETGAILDQADTDPFYSWGALLAAMPVAAAVNLTPWHGLGLARPDGSGPMGPVRSPLGEITLEAPGDVLRVGDAAGALVETTLPRLRHVTWSDGCFRAELPAGGAAWLRLPRGAGDATLDGVPLESDDGRIALPPRPAPATLLVAGARRA</sequence>
<dbReference type="SUPFAM" id="SSF48208">
    <property type="entry name" value="Six-hairpin glycosidases"/>
    <property type="match status" value="1"/>
</dbReference>
<name>A0AAW9RT28_9HYPH</name>
<gene>
    <name evidence="2" type="ORF">V3328_04080</name>
</gene>
<protein>
    <submittedName>
        <fullName evidence="2">Trehalase family glycosidase</fullName>
    </submittedName>
</protein>
<dbReference type="AlphaFoldDB" id="A0AAW9RT28"/>
<keyword evidence="2" id="KW-0326">Glycosidase</keyword>
<dbReference type="Pfam" id="PF22422">
    <property type="entry name" value="MGH1-like_GH"/>
    <property type="match status" value="1"/>
</dbReference>
<dbReference type="GO" id="GO:0005993">
    <property type="term" value="P:trehalose catabolic process"/>
    <property type="evidence" value="ECO:0007669"/>
    <property type="project" value="TreeGrafter"/>
</dbReference>
<keyword evidence="2" id="KW-0378">Hydrolase</keyword>
<dbReference type="PANTHER" id="PTHR23403">
    <property type="entry name" value="TREHALASE"/>
    <property type="match status" value="1"/>
</dbReference>
<comment type="caution">
    <text evidence="2">The sequence shown here is derived from an EMBL/GenBank/DDBJ whole genome shotgun (WGS) entry which is preliminary data.</text>
</comment>
<dbReference type="InterPro" id="IPR001661">
    <property type="entry name" value="Glyco_hydro_37"/>
</dbReference>
<proteinExistence type="predicted"/>
<dbReference type="InterPro" id="IPR008928">
    <property type="entry name" value="6-hairpin_glycosidase_sf"/>
</dbReference>
<dbReference type="InterPro" id="IPR012341">
    <property type="entry name" value="6hp_glycosidase-like_sf"/>
</dbReference>
<dbReference type="PANTHER" id="PTHR23403:SF1">
    <property type="entry name" value="TREHALASE"/>
    <property type="match status" value="1"/>
</dbReference>
<organism evidence="2 3">
    <name type="scientific">Microbaculum marinum</name>
    <dbReference type="NCBI Taxonomy" id="1764581"/>
    <lineage>
        <taxon>Bacteria</taxon>
        <taxon>Pseudomonadati</taxon>
        <taxon>Pseudomonadota</taxon>
        <taxon>Alphaproteobacteria</taxon>
        <taxon>Hyphomicrobiales</taxon>
        <taxon>Tepidamorphaceae</taxon>
        <taxon>Microbaculum</taxon>
    </lineage>
</organism>
<keyword evidence="3" id="KW-1185">Reference proteome</keyword>
<accession>A0AAW9RT28</accession>
<dbReference type="GO" id="GO:0004555">
    <property type="term" value="F:alpha,alpha-trehalase activity"/>
    <property type="evidence" value="ECO:0007669"/>
    <property type="project" value="InterPro"/>
</dbReference>
<feature type="domain" description="Mannosylglycerate hydrolase MGH1-like glycoside hydrolase" evidence="1">
    <location>
        <begin position="258"/>
        <end position="593"/>
    </location>
</feature>
<dbReference type="RefSeq" id="WP_340328384.1">
    <property type="nucleotide sequence ID" value="NZ_JAZHOF010000002.1"/>
</dbReference>
<dbReference type="InterPro" id="IPR054491">
    <property type="entry name" value="MGH1-like_GH"/>
</dbReference>
<dbReference type="Proteomes" id="UP001378188">
    <property type="component" value="Unassembled WGS sequence"/>
</dbReference>